<accession>A0ABT6JDF9</accession>
<comment type="caution">
    <text evidence="2">The sequence shown here is derived from an EMBL/GenBank/DDBJ whole genome shotgun (WGS) entry which is preliminary data.</text>
</comment>
<reference evidence="2 3" key="1">
    <citation type="submission" date="2023-04" db="EMBL/GenBank/DDBJ databases">
        <title>Luteimonas endophyticus RD2P54.</title>
        <authorList>
            <person name="Sun J.-Q."/>
        </authorList>
    </citation>
    <scope>NUCLEOTIDE SEQUENCE [LARGE SCALE GENOMIC DNA]</scope>
    <source>
        <strain evidence="2 3">RD2P54</strain>
    </source>
</reference>
<dbReference type="Proteomes" id="UP001156940">
    <property type="component" value="Unassembled WGS sequence"/>
</dbReference>
<evidence type="ECO:0000313" key="2">
    <source>
        <dbReference type="EMBL" id="MDH5824866.1"/>
    </source>
</evidence>
<evidence type="ECO:0000256" key="1">
    <source>
        <dbReference type="SAM" id="MobiDB-lite"/>
    </source>
</evidence>
<evidence type="ECO:0000313" key="3">
    <source>
        <dbReference type="Proteomes" id="UP001156940"/>
    </source>
</evidence>
<dbReference type="EMBL" id="JARXRM010000046">
    <property type="protein sequence ID" value="MDH5824866.1"/>
    <property type="molecule type" value="Genomic_DNA"/>
</dbReference>
<proteinExistence type="predicted"/>
<keyword evidence="3" id="KW-1185">Reference proteome</keyword>
<gene>
    <name evidence="2" type="ORF">QFW77_18005</name>
</gene>
<organism evidence="2 3">
    <name type="scientific">Luteimonas endophytica</name>
    <dbReference type="NCBI Taxonomy" id="3042023"/>
    <lineage>
        <taxon>Bacteria</taxon>
        <taxon>Pseudomonadati</taxon>
        <taxon>Pseudomonadota</taxon>
        <taxon>Gammaproteobacteria</taxon>
        <taxon>Lysobacterales</taxon>
        <taxon>Lysobacteraceae</taxon>
        <taxon>Luteimonas</taxon>
    </lineage>
</organism>
<protein>
    <submittedName>
        <fullName evidence="2">Uncharacterized protein</fullName>
    </submittedName>
</protein>
<name>A0ABT6JDF9_9GAMM</name>
<feature type="region of interest" description="Disordered" evidence="1">
    <location>
        <begin position="1"/>
        <end position="58"/>
    </location>
</feature>
<sequence length="58" mass="6396">MNAGRESPGQRDPAAGNGPPAREQERKRHENENQDEALEETFPASDPVSPFVPAKPRE</sequence>
<feature type="compositionally biased region" description="Basic and acidic residues" evidence="1">
    <location>
        <begin position="22"/>
        <end position="32"/>
    </location>
</feature>
<dbReference type="RefSeq" id="WP_280576224.1">
    <property type="nucleotide sequence ID" value="NZ_JARXRM010000046.1"/>
</dbReference>